<evidence type="ECO:0000313" key="2">
    <source>
        <dbReference type="Proteomes" id="UP000243308"/>
    </source>
</evidence>
<organism evidence="1 2">
    <name type="scientific">Podila verticillata NRRL 6337</name>
    <dbReference type="NCBI Taxonomy" id="1069443"/>
    <lineage>
        <taxon>Eukaryota</taxon>
        <taxon>Fungi</taxon>
        <taxon>Fungi incertae sedis</taxon>
        <taxon>Mucoromycota</taxon>
        <taxon>Mortierellomycotina</taxon>
        <taxon>Mortierellomycetes</taxon>
        <taxon>Mortierellales</taxon>
        <taxon>Mortierellaceae</taxon>
        <taxon>Podila</taxon>
    </lineage>
</organism>
<protein>
    <submittedName>
        <fullName evidence="1">Uncharacterized protein</fullName>
    </submittedName>
</protein>
<reference evidence="1 2" key="1">
    <citation type="submission" date="2011-02" db="EMBL/GenBank/DDBJ databases">
        <title>The Genome Sequence of Mortierella verticillata NRRL 6337.</title>
        <authorList>
            <consortium name="The Broad Institute Genome Sequencing Platform"/>
            <person name="Russ C."/>
            <person name="Cuomo C."/>
            <person name="Burger G."/>
            <person name="Gray M.W."/>
            <person name="Holland P.W.H."/>
            <person name="King N."/>
            <person name="Lang F.B.F."/>
            <person name="Roger A.J."/>
            <person name="Ruiz-Trillo I."/>
            <person name="Young S.K."/>
            <person name="Zeng Q."/>
            <person name="Gargeya S."/>
            <person name="Alvarado L."/>
            <person name="Berlin A."/>
            <person name="Chapman S.B."/>
            <person name="Chen Z."/>
            <person name="Freedman E."/>
            <person name="Gellesch M."/>
            <person name="Goldberg J."/>
            <person name="Griggs A."/>
            <person name="Gujja S."/>
            <person name="Heilman E."/>
            <person name="Heiman D."/>
            <person name="Howarth C."/>
            <person name="Mehta T."/>
            <person name="Neiman D."/>
            <person name="Pearson M."/>
            <person name="Roberts A."/>
            <person name="Saif S."/>
            <person name="Shea T."/>
            <person name="Shenoy N."/>
            <person name="Sisk P."/>
            <person name="Stolte C."/>
            <person name="Sykes S."/>
            <person name="White J."/>
            <person name="Yandava C."/>
            <person name="Haas B."/>
            <person name="Nusbaum C."/>
            <person name="Birren B."/>
        </authorList>
    </citation>
    <scope>NUCLEOTIDE SEQUENCE [LARGE SCALE GENOMIC DNA]</scope>
    <source>
        <strain evidence="1 2">NRRL 6337</strain>
    </source>
</reference>
<keyword evidence="2" id="KW-1185">Reference proteome</keyword>
<accession>A0A086TL41</accession>
<proteinExistence type="predicted"/>
<sequence>MLSIWIQFLTDTNTPFATTPSDAHRLLRHGLFGARPVSQKLSHSSALALFLQCLICSSLQLDLHLENTELQDTRDVSLIAEATGYTRLQAFSVSVNDVRSTC</sequence>
<gene>
    <name evidence="1" type="ORF">MVEG_12060</name>
</gene>
<name>A0A086TL41_9FUNG</name>
<evidence type="ECO:0000313" key="1">
    <source>
        <dbReference type="EMBL" id="KFH62668.1"/>
    </source>
</evidence>
<dbReference type="EMBL" id="KN042431">
    <property type="protein sequence ID" value="KFH62668.1"/>
    <property type="molecule type" value="Genomic_DNA"/>
</dbReference>
<dbReference type="AlphaFoldDB" id="A0A086TL41"/>
<dbReference type="Proteomes" id="UP000243308">
    <property type="component" value="Unassembled WGS sequence"/>
</dbReference>